<evidence type="ECO:0000259" key="6">
    <source>
        <dbReference type="PROSITE" id="PS51935"/>
    </source>
</evidence>
<evidence type="ECO:0000256" key="2">
    <source>
        <dbReference type="ARBA" id="ARBA00022670"/>
    </source>
</evidence>
<dbReference type="Gene3D" id="3.90.1720.10">
    <property type="entry name" value="endopeptidase domain like (from Nostoc punctiforme)"/>
    <property type="match status" value="1"/>
</dbReference>
<dbReference type="RefSeq" id="WP_239145689.1">
    <property type="nucleotide sequence ID" value="NZ_BAAAQE010000013.1"/>
</dbReference>
<keyword evidence="4" id="KW-0788">Thiol protease</keyword>
<keyword evidence="3" id="KW-0378">Hydrolase</keyword>
<dbReference type="InterPro" id="IPR051202">
    <property type="entry name" value="Peptidase_C40"/>
</dbReference>
<organism evidence="7 8">
    <name type="scientific">Actinoplanes couchii</name>
    <dbReference type="NCBI Taxonomy" id="403638"/>
    <lineage>
        <taxon>Bacteria</taxon>
        <taxon>Bacillati</taxon>
        <taxon>Actinomycetota</taxon>
        <taxon>Actinomycetes</taxon>
        <taxon>Micromonosporales</taxon>
        <taxon>Micromonosporaceae</taxon>
        <taxon>Actinoplanes</taxon>
    </lineage>
</organism>
<evidence type="ECO:0000256" key="4">
    <source>
        <dbReference type="ARBA" id="ARBA00022807"/>
    </source>
</evidence>
<name>A0ABQ3XJ46_9ACTN</name>
<evidence type="ECO:0000256" key="1">
    <source>
        <dbReference type="ARBA" id="ARBA00007074"/>
    </source>
</evidence>
<feature type="domain" description="NlpC/P60" evidence="6">
    <location>
        <begin position="238"/>
        <end position="348"/>
    </location>
</feature>
<dbReference type="SUPFAM" id="SSF54001">
    <property type="entry name" value="Cysteine proteinases"/>
    <property type="match status" value="1"/>
</dbReference>
<dbReference type="Pfam" id="PF00877">
    <property type="entry name" value="NLPC_P60"/>
    <property type="match status" value="1"/>
</dbReference>
<dbReference type="PANTHER" id="PTHR47053">
    <property type="entry name" value="MUREIN DD-ENDOPEPTIDASE MEPH-RELATED"/>
    <property type="match status" value="1"/>
</dbReference>
<dbReference type="EMBL" id="BOMG01000086">
    <property type="protein sequence ID" value="GID58514.1"/>
    <property type="molecule type" value="Genomic_DNA"/>
</dbReference>
<evidence type="ECO:0000313" key="7">
    <source>
        <dbReference type="EMBL" id="GID58514.1"/>
    </source>
</evidence>
<feature type="compositionally biased region" description="Polar residues" evidence="5">
    <location>
        <begin position="218"/>
        <end position="230"/>
    </location>
</feature>
<sequence>MLTVGALALAVITPALDPVEHDAVLTPMAQPVMPEPAEKVASPLAPEAKPLRQRLREFKFDAGLDPVALSAGLRSRRDTVDRASRAMPRRSLVLRPVSAVAIGGTDLPVTRGAEGADLPASRSVERRAERRETETPQERAERWAERRQERAERRAARDEHRAARQEEQAGRYEERAARYEERAARHAERAARHEARAVRRAERQALREQRRAARSARKSVSVQRRWTSTAGRGENVRSRDMRAVVDFARSQVGKRYVRGGDGSGGFDCSGLTKRAFAKAGISLPHSSGGQARRARSVSRSSARPGDLVVGRGHVGIYMGKGMMVDAGNSRTGVVYRKLYNGLSVSRLS</sequence>
<evidence type="ECO:0000256" key="3">
    <source>
        <dbReference type="ARBA" id="ARBA00022801"/>
    </source>
</evidence>
<gene>
    <name evidence="7" type="ORF">Aco03nite_069180</name>
</gene>
<dbReference type="InterPro" id="IPR038765">
    <property type="entry name" value="Papain-like_cys_pep_sf"/>
</dbReference>
<dbReference type="PANTHER" id="PTHR47053:SF1">
    <property type="entry name" value="MUREIN DD-ENDOPEPTIDASE MEPH-RELATED"/>
    <property type="match status" value="1"/>
</dbReference>
<evidence type="ECO:0000313" key="8">
    <source>
        <dbReference type="Proteomes" id="UP000612282"/>
    </source>
</evidence>
<feature type="region of interest" description="Disordered" evidence="5">
    <location>
        <begin position="282"/>
        <end position="306"/>
    </location>
</feature>
<protein>
    <recommendedName>
        <fullName evidence="6">NlpC/P60 domain-containing protein</fullName>
    </recommendedName>
</protein>
<dbReference type="Proteomes" id="UP000612282">
    <property type="component" value="Unassembled WGS sequence"/>
</dbReference>
<accession>A0ABQ3XJ46</accession>
<feature type="compositionally biased region" description="Basic and acidic residues" evidence="5">
    <location>
        <begin position="123"/>
        <end position="211"/>
    </location>
</feature>
<comment type="similarity">
    <text evidence="1">Belongs to the peptidase C40 family.</text>
</comment>
<dbReference type="InterPro" id="IPR000064">
    <property type="entry name" value="NLP_P60_dom"/>
</dbReference>
<comment type="caution">
    <text evidence="7">The sequence shown here is derived from an EMBL/GenBank/DDBJ whole genome shotgun (WGS) entry which is preliminary data.</text>
</comment>
<dbReference type="PROSITE" id="PS51935">
    <property type="entry name" value="NLPC_P60"/>
    <property type="match status" value="1"/>
</dbReference>
<keyword evidence="8" id="KW-1185">Reference proteome</keyword>
<evidence type="ECO:0000256" key="5">
    <source>
        <dbReference type="SAM" id="MobiDB-lite"/>
    </source>
</evidence>
<reference evidence="7 8" key="1">
    <citation type="submission" date="2021-01" db="EMBL/GenBank/DDBJ databases">
        <title>Whole genome shotgun sequence of Actinoplanes couchii NBRC 106145.</title>
        <authorList>
            <person name="Komaki H."/>
            <person name="Tamura T."/>
        </authorList>
    </citation>
    <scope>NUCLEOTIDE SEQUENCE [LARGE SCALE GENOMIC DNA]</scope>
    <source>
        <strain evidence="7 8">NBRC 106145</strain>
    </source>
</reference>
<keyword evidence="2" id="KW-0645">Protease</keyword>
<proteinExistence type="inferred from homology"/>
<feature type="region of interest" description="Disordered" evidence="5">
    <location>
        <begin position="107"/>
        <end position="234"/>
    </location>
</feature>
<feature type="compositionally biased region" description="Low complexity" evidence="5">
    <location>
        <begin position="286"/>
        <end position="305"/>
    </location>
</feature>